<dbReference type="FunFam" id="1.25.40.20:FF:000239">
    <property type="entry name" value="BTB/POZ domain and ankyrin repeat-containing protein NPR1"/>
    <property type="match status" value="1"/>
</dbReference>
<dbReference type="GO" id="GO:0005737">
    <property type="term" value="C:cytoplasm"/>
    <property type="evidence" value="ECO:0007669"/>
    <property type="project" value="UniProtKB-SubCell"/>
</dbReference>
<evidence type="ECO:0000256" key="15">
    <source>
        <dbReference type="PROSITE-ProRule" id="PRU01391"/>
    </source>
</evidence>
<dbReference type="GO" id="GO:0009862">
    <property type="term" value="P:systemic acquired resistance, salicylic acid mediated signaling pathway"/>
    <property type="evidence" value="ECO:0007669"/>
    <property type="project" value="InterPro"/>
</dbReference>
<dbReference type="GO" id="GO:2000022">
    <property type="term" value="P:regulation of jasmonic acid mediated signaling pathway"/>
    <property type="evidence" value="ECO:0007669"/>
    <property type="project" value="InterPro"/>
</dbReference>
<evidence type="ECO:0000256" key="14">
    <source>
        <dbReference type="PROSITE-ProRule" id="PRU00023"/>
    </source>
</evidence>
<evidence type="ECO:0000256" key="16">
    <source>
        <dbReference type="SAM" id="MobiDB-lite"/>
    </source>
</evidence>
<protein>
    <submittedName>
        <fullName evidence="19">Uncharacterized protein</fullName>
    </submittedName>
</protein>
<keyword evidence="11" id="KW-0539">Nucleus</keyword>
<dbReference type="Pfam" id="PF12313">
    <property type="entry name" value="NPR1_like_C"/>
    <property type="match status" value="1"/>
</dbReference>
<evidence type="ECO:0000313" key="19">
    <source>
        <dbReference type="EMBL" id="CAA2626842.1"/>
    </source>
</evidence>
<evidence type="ECO:0000313" key="20">
    <source>
        <dbReference type="Proteomes" id="UP001189122"/>
    </source>
</evidence>
<dbReference type="PROSITE" id="PS50097">
    <property type="entry name" value="BTB"/>
    <property type="match status" value="1"/>
</dbReference>
<dbReference type="Gene3D" id="1.25.40.20">
    <property type="entry name" value="Ankyrin repeat-containing domain"/>
    <property type="match status" value="1"/>
</dbReference>
<evidence type="ECO:0000256" key="6">
    <source>
        <dbReference type="ARBA" id="ARBA00022771"/>
    </source>
</evidence>
<keyword evidence="3" id="KW-0963">Cytoplasm</keyword>
<keyword evidence="20" id="KW-1185">Reference proteome</keyword>
<dbReference type="InterPro" id="IPR057250">
    <property type="entry name" value="Znf_C2HC_NPR-type"/>
</dbReference>
<dbReference type="EMBL" id="CACRZD030000009">
    <property type="protein sequence ID" value="CAA6666139.1"/>
    <property type="molecule type" value="Genomic_DNA"/>
</dbReference>
<feature type="region of interest" description="Disordered" evidence="16">
    <location>
        <begin position="551"/>
        <end position="607"/>
    </location>
</feature>
<organism evidence="19">
    <name type="scientific">Spirodela intermedia</name>
    <name type="common">Intermediate duckweed</name>
    <dbReference type="NCBI Taxonomy" id="51605"/>
    <lineage>
        <taxon>Eukaryota</taxon>
        <taxon>Viridiplantae</taxon>
        <taxon>Streptophyta</taxon>
        <taxon>Embryophyta</taxon>
        <taxon>Tracheophyta</taxon>
        <taxon>Spermatophyta</taxon>
        <taxon>Magnoliopsida</taxon>
        <taxon>Liliopsida</taxon>
        <taxon>Araceae</taxon>
        <taxon>Lemnoideae</taxon>
        <taxon>Spirodela</taxon>
    </lineage>
</organism>
<evidence type="ECO:0000256" key="3">
    <source>
        <dbReference type="ARBA" id="ARBA00022490"/>
    </source>
</evidence>
<keyword evidence="5" id="KW-0677">Repeat</keyword>
<keyword evidence="10 14" id="KW-0040">ANK repeat</keyword>
<dbReference type="GO" id="GO:0008270">
    <property type="term" value="F:zinc ion binding"/>
    <property type="evidence" value="ECO:0007669"/>
    <property type="project" value="UniProtKB-KW"/>
</dbReference>
<keyword evidence="7" id="KW-0833">Ubl conjugation pathway</keyword>
<dbReference type="InterPro" id="IPR036770">
    <property type="entry name" value="Ankyrin_rpt-contain_sf"/>
</dbReference>
<dbReference type="InterPro" id="IPR002110">
    <property type="entry name" value="Ankyrin_rpt"/>
</dbReference>
<dbReference type="Pfam" id="PF00651">
    <property type="entry name" value="BTB"/>
    <property type="match status" value="1"/>
</dbReference>
<evidence type="ECO:0000256" key="1">
    <source>
        <dbReference type="ARBA" id="ARBA00004496"/>
    </source>
</evidence>
<feature type="repeat" description="ANK" evidence="14">
    <location>
        <begin position="328"/>
        <end position="360"/>
    </location>
</feature>
<feature type="compositionally biased region" description="Basic and acidic residues" evidence="16">
    <location>
        <begin position="573"/>
        <end position="582"/>
    </location>
</feature>
<dbReference type="PROSITE" id="PS50297">
    <property type="entry name" value="ANK_REP_REGION"/>
    <property type="match status" value="1"/>
</dbReference>
<dbReference type="Pfam" id="PF12796">
    <property type="entry name" value="Ank_2"/>
    <property type="match status" value="1"/>
</dbReference>
<evidence type="ECO:0000259" key="17">
    <source>
        <dbReference type="PROSITE" id="PS50097"/>
    </source>
</evidence>
<reference evidence="19 20" key="1">
    <citation type="submission" date="2019-12" db="EMBL/GenBank/DDBJ databases">
        <authorList>
            <person name="Scholz U."/>
            <person name="Mascher M."/>
            <person name="Fiebig A."/>
        </authorList>
    </citation>
    <scope>NUCLEOTIDE SEQUENCE</scope>
</reference>
<evidence type="ECO:0000256" key="11">
    <source>
        <dbReference type="ARBA" id="ARBA00023242"/>
    </source>
</evidence>
<dbReference type="PROSITE" id="PS50088">
    <property type="entry name" value="ANK_REPEAT"/>
    <property type="match status" value="1"/>
</dbReference>
<dbReference type="GO" id="GO:0050832">
    <property type="term" value="P:defense response to fungus"/>
    <property type="evidence" value="ECO:0007669"/>
    <property type="project" value="TreeGrafter"/>
</dbReference>
<evidence type="ECO:0000256" key="12">
    <source>
        <dbReference type="ARBA" id="ARBA00034306"/>
    </source>
</evidence>
<dbReference type="Proteomes" id="UP001189122">
    <property type="component" value="Unassembled WGS sequence"/>
</dbReference>
<evidence type="ECO:0000256" key="10">
    <source>
        <dbReference type="ARBA" id="ARBA00023043"/>
    </source>
</evidence>
<evidence type="ECO:0000256" key="2">
    <source>
        <dbReference type="ARBA" id="ARBA00004906"/>
    </source>
</evidence>
<dbReference type="EMBL" id="LR743596">
    <property type="protein sequence ID" value="CAA2626842.1"/>
    <property type="molecule type" value="Genomic_DNA"/>
</dbReference>
<dbReference type="PROSITE" id="PS52046">
    <property type="entry name" value="ZF_C2HC_NPR"/>
    <property type="match status" value="1"/>
</dbReference>
<evidence type="ECO:0000256" key="4">
    <source>
        <dbReference type="ARBA" id="ARBA00022723"/>
    </source>
</evidence>
<comment type="subcellular location">
    <subcellularLocation>
        <location evidence="1">Cytoplasm</location>
    </subcellularLocation>
    <subcellularLocation>
        <location evidence="12">Nucleus</location>
        <location evidence="12">Nuclear body</location>
    </subcellularLocation>
</comment>
<dbReference type="InterPro" id="IPR021094">
    <property type="entry name" value="NPR1/NIM1-like_C"/>
</dbReference>
<dbReference type="SUPFAM" id="SSF48403">
    <property type="entry name" value="Ankyrin repeat"/>
    <property type="match status" value="1"/>
</dbReference>
<comment type="caution">
    <text evidence="15">Lacks conserved residue(s) required for the propagation of feature annotation.</text>
</comment>
<dbReference type="InterPro" id="IPR011333">
    <property type="entry name" value="SKP1/BTB/POZ_sf"/>
</dbReference>
<evidence type="ECO:0000256" key="9">
    <source>
        <dbReference type="ARBA" id="ARBA00022833"/>
    </source>
</evidence>
<dbReference type="PANTHER" id="PTHR46475:SF1">
    <property type="entry name" value="REGULATORY PROTEIN NPR2"/>
    <property type="match status" value="1"/>
</dbReference>
<dbReference type="InterPro" id="IPR000210">
    <property type="entry name" value="BTB/POZ_dom"/>
</dbReference>
<gene>
    <name evidence="19" type="ORF">SI7747_09012528</name>
</gene>
<evidence type="ECO:0000256" key="7">
    <source>
        <dbReference type="ARBA" id="ARBA00022786"/>
    </source>
</evidence>
<dbReference type="GO" id="GO:0016604">
    <property type="term" value="C:nuclear body"/>
    <property type="evidence" value="ECO:0007669"/>
    <property type="project" value="UniProtKB-SubCell"/>
</dbReference>
<evidence type="ECO:0000256" key="5">
    <source>
        <dbReference type="ARBA" id="ARBA00022737"/>
    </source>
</evidence>
<feature type="domain" description="C2HC NPR-type" evidence="18">
    <location>
        <begin position="149"/>
        <end position="163"/>
    </location>
</feature>
<dbReference type="PANTHER" id="PTHR46475">
    <property type="entry name" value="REGULATORY PROTEIN NPR3"/>
    <property type="match status" value="1"/>
</dbReference>
<dbReference type="AlphaFoldDB" id="A0A7I8J7S9"/>
<dbReference type="InterPro" id="IPR044292">
    <property type="entry name" value="NPR"/>
</dbReference>
<dbReference type="SUPFAM" id="SSF54695">
    <property type="entry name" value="POZ domain"/>
    <property type="match status" value="1"/>
</dbReference>
<keyword evidence="9" id="KW-0862">Zinc</keyword>
<dbReference type="GO" id="GO:2000031">
    <property type="term" value="P:regulation of salicylic acid mediated signaling pathway"/>
    <property type="evidence" value="ECO:0007669"/>
    <property type="project" value="InterPro"/>
</dbReference>
<keyword evidence="6 15" id="KW-0863">Zinc-finger</keyword>
<feature type="domain" description="BTB" evidence="17">
    <location>
        <begin position="70"/>
        <end position="146"/>
    </location>
</feature>
<comment type="pathway">
    <text evidence="2">Protein modification; protein ubiquitination.</text>
</comment>
<dbReference type="Gene3D" id="3.30.710.10">
    <property type="entry name" value="Potassium Channel Kv1.1, Chain A"/>
    <property type="match status" value="1"/>
</dbReference>
<dbReference type="CDD" id="cd18310">
    <property type="entry name" value="BTB_POZ_NPR_plant"/>
    <property type="match status" value="1"/>
</dbReference>
<evidence type="ECO:0000259" key="18">
    <source>
        <dbReference type="PROSITE" id="PS52046"/>
    </source>
</evidence>
<dbReference type="Pfam" id="PF11900">
    <property type="entry name" value="DUF3420"/>
    <property type="match status" value="1"/>
</dbReference>
<evidence type="ECO:0000256" key="8">
    <source>
        <dbReference type="ARBA" id="ARBA00022821"/>
    </source>
</evidence>
<accession>A0A7I8J7S9</accession>
<dbReference type="InterPro" id="IPR024228">
    <property type="entry name" value="NPR_central_dom"/>
</dbReference>
<sequence length="607" mass="67338">MEEPSPPSQASLERAGNAPASFYDSDNCSSVCYSGEPESLAAATPDAAALRLLSDNLESLFLSPELAFCADARICVVSSGLPSPREVAVHRCLLSARSPFFRQLFAGEKEKEKFDLRELVTPIDVGYDALVAVLAYIYTGRVGPLPDGVCDCVDQQCPHVACRPAVDFLVQVLYASFTFQIAELVSLYQRHLLEILEKVESDDVPVILSAASSCDRACERLLARCVEVVTGGDLDVVSLEKTLPPAIVKQVLESRRSSGPEFPDKHTRRIQRALDSDDVELVRMLLTEGHVTLDDACALHYAVTYCDGKTTMELLEIGVADVNRRNHRGLTVLHVAAMRKEPHIIVSLLTKGANTRDLTGDGRNALQIAKRLTTYAEYYRETGEGMPSPKDKLCIEILEQAERRAPQPGEASVTLAIAGEDARTKLLYLENRVALARLLFPMEAKVAMDIAQVDATLEFTLGNGANLGGNKRSRVDLNETPFSINKEHFSRLRALSKTVELGKRFFPRCSKVLDEIMDDEEVGFGMVRTATEEEQFLRKRRFQELQDIVGRRSARTSRRTTNPLSRRRRLPRRPSEGSERSPRGNKRRGKEEEGGEGVVTVNSRVYL</sequence>
<dbReference type="GO" id="GO:0042742">
    <property type="term" value="P:defense response to bacterium"/>
    <property type="evidence" value="ECO:0007669"/>
    <property type="project" value="UniProtKB-ARBA"/>
</dbReference>
<keyword evidence="4" id="KW-0479">Metal-binding</keyword>
<keyword evidence="8" id="KW-0611">Plant defense</keyword>
<proteinExistence type="inferred from homology"/>
<evidence type="ECO:0000256" key="13">
    <source>
        <dbReference type="ARBA" id="ARBA00044947"/>
    </source>
</evidence>
<name>A0A7I8J7S9_SPIIN</name>
<comment type="similarity">
    <text evidence="13">Belongs to the plant 'ANKYRIN-BTB/POZ' family. 'NPR1-like' subfamily.</text>
</comment>
<dbReference type="SMART" id="SM00225">
    <property type="entry name" value="BTB"/>
    <property type="match status" value="1"/>
</dbReference>